<gene>
    <name evidence="2" type="ORF">K2173_006759</name>
</gene>
<name>A0AAV8SZ97_9ROSI</name>
<protein>
    <submittedName>
        <fullName evidence="2">Uncharacterized protein</fullName>
    </submittedName>
</protein>
<evidence type="ECO:0000256" key="1">
    <source>
        <dbReference type="SAM" id="Phobius"/>
    </source>
</evidence>
<reference evidence="2 3" key="1">
    <citation type="submission" date="2021-09" db="EMBL/GenBank/DDBJ databases">
        <title>Genomic insights and catalytic innovation underlie evolution of tropane alkaloids biosynthesis.</title>
        <authorList>
            <person name="Wang Y.-J."/>
            <person name="Tian T."/>
            <person name="Huang J.-P."/>
            <person name="Huang S.-X."/>
        </authorList>
    </citation>
    <scope>NUCLEOTIDE SEQUENCE [LARGE SCALE GENOMIC DNA]</scope>
    <source>
        <strain evidence="2">KIB-2018</strain>
        <tissue evidence="2">Leaf</tissue>
    </source>
</reference>
<organism evidence="2 3">
    <name type="scientific">Erythroxylum novogranatense</name>
    <dbReference type="NCBI Taxonomy" id="1862640"/>
    <lineage>
        <taxon>Eukaryota</taxon>
        <taxon>Viridiplantae</taxon>
        <taxon>Streptophyta</taxon>
        <taxon>Embryophyta</taxon>
        <taxon>Tracheophyta</taxon>
        <taxon>Spermatophyta</taxon>
        <taxon>Magnoliopsida</taxon>
        <taxon>eudicotyledons</taxon>
        <taxon>Gunneridae</taxon>
        <taxon>Pentapetalae</taxon>
        <taxon>rosids</taxon>
        <taxon>fabids</taxon>
        <taxon>Malpighiales</taxon>
        <taxon>Erythroxylaceae</taxon>
        <taxon>Erythroxylum</taxon>
    </lineage>
</organism>
<dbReference type="CDD" id="cd09272">
    <property type="entry name" value="RNase_HI_RT_Ty1"/>
    <property type="match status" value="1"/>
</dbReference>
<proteinExistence type="predicted"/>
<dbReference type="PANTHER" id="PTHR11439:SF475">
    <property type="entry name" value="CYSTEINE-RICH RLK (RECEPTOR-LIKE PROTEIN KINASE) 8"/>
    <property type="match status" value="1"/>
</dbReference>
<dbReference type="AlphaFoldDB" id="A0AAV8SZ97"/>
<sequence>MEVVRRMVRQVRSTIDNGILYKKGEDCKLVGYFDTDYTGDQDTCRLTMRYVFKRGAEAISWCSKRQPTVSLPTTEVEEKVLQGEIALERIITEDQVADLFTKSLSVNKIESFCHQLGMMKRIEAVLMYCSLLFNTSIWSFVDRV</sequence>
<dbReference type="EMBL" id="JAIWQS010000007">
    <property type="protein sequence ID" value="KAJ8759239.1"/>
    <property type="molecule type" value="Genomic_DNA"/>
</dbReference>
<keyword evidence="1" id="KW-1133">Transmembrane helix</keyword>
<keyword evidence="3" id="KW-1185">Reference proteome</keyword>
<accession>A0AAV8SZ97</accession>
<dbReference type="Proteomes" id="UP001159364">
    <property type="component" value="Linkage Group LG07"/>
</dbReference>
<feature type="transmembrane region" description="Helical" evidence="1">
    <location>
        <begin position="124"/>
        <end position="141"/>
    </location>
</feature>
<keyword evidence="1" id="KW-0472">Membrane</keyword>
<dbReference type="PANTHER" id="PTHR11439">
    <property type="entry name" value="GAG-POL-RELATED RETROTRANSPOSON"/>
    <property type="match status" value="1"/>
</dbReference>
<evidence type="ECO:0000313" key="2">
    <source>
        <dbReference type="EMBL" id="KAJ8759239.1"/>
    </source>
</evidence>
<evidence type="ECO:0000313" key="3">
    <source>
        <dbReference type="Proteomes" id="UP001159364"/>
    </source>
</evidence>
<keyword evidence="1" id="KW-0812">Transmembrane</keyword>
<comment type="caution">
    <text evidence="2">The sequence shown here is derived from an EMBL/GenBank/DDBJ whole genome shotgun (WGS) entry which is preliminary data.</text>
</comment>